<proteinExistence type="predicted"/>
<reference evidence="1" key="1">
    <citation type="journal article" date="2012" name="PLoS ONE">
        <title>Gene sets for utilization of primary and secondary nutrition supplies in the distal gut of endangered iberian lynx.</title>
        <authorList>
            <person name="Alcaide M."/>
            <person name="Messina E."/>
            <person name="Richter M."/>
            <person name="Bargiela R."/>
            <person name="Peplies J."/>
            <person name="Huws S.A."/>
            <person name="Newbold C.J."/>
            <person name="Golyshin P.N."/>
            <person name="Simon M.A."/>
            <person name="Lopez G."/>
            <person name="Yakimov M.M."/>
            <person name="Ferrer M."/>
        </authorList>
    </citation>
    <scope>NUCLEOTIDE SEQUENCE</scope>
</reference>
<evidence type="ECO:0000313" key="1">
    <source>
        <dbReference type="EMBL" id="EJX01382.1"/>
    </source>
</evidence>
<dbReference type="EMBL" id="AMCI01002983">
    <property type="protein sequence ID" value="EJX01382.1"/>
    <property type="molecule type" value="Genomic_DNA"/>
</dbReference>
<accession>J9G2D3</accession>
<organism evidence="1">
    <name type="scientific">gut metagenome</name>
    <dbReference type="NCBI Taxonomy" id="749906"/>
    <lineage>
        <taxon>unclassified sequences</taxon>
        <taxon>metagenomes</taxon>
        <taxon>organismal metagenomes</taxon>
    </lineage>
</organism>
<protein>
    <submittedName>
        <fullName evidence="1">ISChy9, transposase orfB</fullName>
    </submittedName>
</protein>
<gene>
    <name evidence="1" type="ORF">EVA_10513</name>
</gene>
<name>J9G2D3_9ZZZZ</name>
<comment type="caution">
    <text evidence="1">The sequence shown here is derived from an EMBL/GenBank/DDBJ whole genome shotgun (WGS) entry which is preliminary data.</text>
</comment>
<sequence length="278" mass="31929">MKFCRVIRRTLKGKKRWYVQLCVEGLAPVRKVYAPQSEVVGIDPGPSSIAYYHEQYAGLTKVAPHVELQEAKTRRLQRKIDRSRRANNPDNFNADGTVKKGRLVWKTSHRYQQLVSELAEHHRCLASTRKRDHGELVNKLLQIGGTIKIEKNSYRSYQRNFGKSTTRTGMGMFVEHLKRKAESAGSKVIELNAYTLKMSQYDPPTNTYTKKPLKVRWHRWGGTRTLVQRDVMSAFLACYATDKGHDQALLLRKWPTAEALLSGSGLCRQEPRNDQKDS</sequence>
<dbReference type="AlphaFoldDB" id="J9G2D3"/>